<dbReference type="GeneTree" id="ENSGT00940000162768"/>
<evidence type="ECO:0000256" key="3">
    <source>
        <dbReference type="ARBA" id="ARBA00022737"/>
    </source>
</evidence>
<keyword evidence="3" id="KW-0677">Repeat</keyword>
<dbReference type="PANTHER" id="PTHR10288">
    <property type="entry name" value="KH DOMAIN CONTAINING RNA BINDING PROTEIN"/>
    <property type="match status" value="1"/>
</dbReference>
<dbReference type="Proteomes" id="UP000261340">
    <property type="component" value="Unplaced"/>
</dbReference>
<dbReference type="FunFam" id="3.30.1370.10:FF:000005">
    <property type="entry name" value="poly(RC)-binding protein 2 isoform X1"/>
    <property type="match status" value="1"/>
</dbReference>
<keyword evidence="9" id="KW-1185">Reference proteome</keyword>
<dbReference type="GO" id="GO:0003677">
    <property type="term" value="F:DNA binding"/>
    <property type="evidence" value="ECO:0007669"/>
    <property type="project" value="UniProtKB-KW"/>
</dbReference>
<feature type="domain" description="K Homology" evidence="7">
    <location>
        <begin position="10"/>
        <end position="76"/>
    </location>
</feature>
<comment type="subcellular location">
    <subcellularLocation>
        <location evidence="1">Cytoplasm</location>
    </subcellularLocation>
</comment>
<evidence type="ECO:0000256" key="5">
    <source>
        <dbReference type="ARBA" id="ARBA00023125"/>
    </source>
</evidence>
<feature type="domain" description="K Homology" evidence="7">
    <location>
        <begin position="92"/>
        <end position="163"/>
    </location>
</feature>
<evidence type="ECO:0000256" key="2">
    <source>
        <dbReference type="ARBA" id="ARBA00022490"/>
    </source>
</evidence>
<dbReference type="Gene3D" id="3.30.1370.10">
    <property type="entry name" value="K Homology domain, type 1"/>
    <property type="match status" value="3"/>
</dbReference>
<dbReference type="InterPro" id="IPR036612">
    <property type="entry name" value="KH_dom_type_1_sf"/>
</dbReference>
<keyword evidence="2" id="KW-0963">Cytoplasm</keyword>
<evidence type="ECO:0000256" key="6">
    <source>
        <dbReference type="PROSITE-ProRule" id="PRU00117"/>
    </source>
</evidence>
<sequence length="313" mass="33137">MEPIKVQSEGGLNVTLTIRLLMHGKVQKGETVKKMREDSGARINISEGNCPERIVTITGPTDAIFKAFAMIAYKFEEDIINSMSNSPATSKPPVTLRLVVPASQCGSLIGKGGSKIKEMRESTGAQVQVAGDMLPNSTERAVTISGAPEAIIQCVKQICVVLLESPPKGATIPYRPKPASTPVIFSGGQVRADPLGASTANLSLLLQHQPLPVSVAPGFTHFSSRPHSPHQAPSAGLDASNQASTHELTIPNDLIGCIIGRQGTKINEIRQMSGAQIKIANAMEGSSERQITITGTPANISLAQYLINARSEC</sequence>
<dbReference type="InterPro" id="IPR004087">
    <property type="entry name" value="KH_dom"/>
</dbReference>
<dbReference type="GO" id="GO:0003723">
    <property type="term" value="F:RNA binding"/>
    <property type="evidence" value="ECO:0007669"/>
    <property type="project" value="UniProtKB-UniRule"/>
</dbReference>
<dbReference type="SUPFAM" id="SSF54791">
    <property type="entry name" value="Eukaryotic type KH-domain (KH-domain type I)"/>
    <property type="match status" value="3"/>
</dbReference>
<evidence type="ECO:0000259" key="7">
    <source>
        <dbReference type="SMART" id="SM00322"/>
    </source>
</evidence>
<evidence type="ECO:0000256" key="4">
    <source>
        <dbReference type="ARBA" id="ARBA00022884"/>
    </source>
</evidence>
<feature type="domain" description="K Homology" evidence="7">
    <location>
        <begin position="242"/>
        <end position="312"/>
    </location>
</feature>
<dbReference type="GO" id="GO:0005737">
    <property type="term" value="C:cytoplasm"/>
    <property type="evidence" value="ECO:0007669"/>
    <property type="project" value="UniProtKB-SubCell"/>
</dbReference>
<keyword evidence="5" id="KW-0238">DNA-binding</keyword>
<dbReference type="AlphaFoldDB" id="A0A3Q0RUX5"/>
<evidence type="ECO:0000313" key="9">
    <source>
        <dbReference type="Proteomes" id="UP000261340"/>
    </source>
</evidence>
<keyword evidence="4 6" id="KW-0694">RNA-binding</keyword>
<reference evidence="8" key="2">
    <citation type="submission" date="2025-09" db="UniProtKB">
        <authorList>
            <consortium name="Ensembl"/>
        </authorList>
    </citation>
    <scope>IDENTIFICATION</scope>
</reference>
<proteinExistence type="predicted"/>
<dbReference type="Pfam" id="PF00013">
    <property type="entry name" value="KH_1"/>
    <property type="match status" value="3"/>
</dbReference>
<organism evidence="8 9">
    <name type="scientific">Amphilophus citrinellus</name>
    <name type="common">Midas cichlid</name>
    <name type="synonym">Cichlasoma citrinellum</name>
    <dbReference type="NCBI Taxonomy" id="61819"/>
    <lineage>
        <taxon>Eukaryota</taxon>
        <taxon>Metazoa</taxon>
        <taxon>Chordata</taxon>
        <taxon>Craniata</taxon>
        <taxon>Vertebrata</taxon>
        <taxon>Euteleostomi</taxon>
        <taxon>Actinopterygii</taxon>
        <taxon>Neopterygii</taxon>
        <taxon>Teleostei</taxon>
        <taxon>Neoteleostei</taxon>
        <taxon>Acanthomorphata</taxon>
        <taxon>Ovalentaria</taxon>
        <taxon>Cichlomorphae</taxon>
        <taxon>Cichliformes</taxon>
        <taxon>Cichlidae</taxon>
        <taxon>New World cichlids</taxon>
        <taxon>Cichlasomatinae</taxon>
        <taxon>Heroini</taxon>
        <taxon>Amphilophus</taxon>
    </lineage>
</organism>
<dbReference type="Ensembl" id="ENSACIT00000014925.1">
    <property type="protein sequence ID" value="ENSACIP00000014536.1"/>
    <property type="gene ID" value="ENSACIG00000010933.1"/>
</dbReference>
<reference evidence="8" key="1">
    <citation type="submission" date="2025-08" db="UniProtKB">
        <authorList>
            <consortium name="Ensembl"/>
        </authorList>
    </citation>
    <scope>IDENTIFICATION</scope>
</reference>
<dbReference type="SMART" id="SM00322">
    <property type="entry name" value="KH"/>
    <property type="match status" value="3"/>
</dbReference>
<dbReference type="FunFam" id="3.30.1370.10:FF:000002">
    <property type="entry name" value="poly(RC)-binding protein 2 isoform X1"/>
    <property type="match status" value="1"/>
</dbReference>
<name>A0A3Q0RUX5_AMPCI</name>
<protein>
    <submittedName>
        <fullName evidence="8">Poly(rC) binding protein 3</fullName>
    </submittedName>
</protein>
<dbReference type="PROSITE" id="PS50084">
    <property type="entry name" value="KH_TYPE_1"/>
    <property type="match status" value="3"/>
</dbReference>
<evidence type="ECO:0000313" key="8">
    <source>
        <dbReference type="Ensembl" id="ENSACIP00000014536.1"/>
    </source>
</evidence>
<dbReference type="InterPro" id="IPR004088">
    <property type="entry name" value="KH_dom_type_1"/>
</dbReference>
<accession>A0A3Q0RUX5</accession>
<dbReference type="CDD" id="cd22519">
    <property type="entry name" value="KH-I_PCBP3_rpt2"/>
    <property type="match status" value="1"/>
</dbReference>
<evidence type="ECO:0000256" key="1">
    <source>
        <dbReference type="ARBA" id="ARBA00004496"/>
    </source>
</evidence>
<dbReference type="CDD" id="cd22522">
    <property type="entry name" value="KH-I_PCBP3_rpt3"/>
    <property type="match status" value="1"/>
</dbReference>